<accession>A0ABT5YGL5</accession>
<feature type="domain" description="Cadherin-like beta-sandwich-like" evidence="2">
    <location>
        <begin position="5"/>
        <end position="53"/>
    </location>
</feature>
<reference evidence="3" key="1">
    <citation type="submission" date="2022-07" db="EMBL/GenBank/DDBJ databases">
        <title>Marinobacter iranensis a new bacterium isolate from a hipersaline lake in Iran.</title>
        <authorList>
            <person name="Mohammad A.M.A."/>
            <person name="Cristina S.-P."/>
            <person name="Antonio V."/>
        </authorList>
    </citation>
    <scope>NUCLEOTIDE SEQUENCE</scope>
    <source>
        <strain evidence="3">71-i</strain>
    </source>
</reference>
<dbReference type="Pfam" id="PF12733">
    <property type="entry name" value="Cadherin-like"/>
    <property type="match status" value="1"/>
</dbReference>
<evidence type="ECO:0000259" key="2">
    <source>
        <dbReference type="Pfam" id="PF12733"/>
    </source>
</evidence>
<organism evidence="3 4">
    <name type="scientific">Marinobacter iranensis</name>
    <dbReference type="NCBI Taxonomy" id="2962607"/>
    <lineage>
        <taxon>Bacteria</taxon>
        <taxon>Pseudomonadati</taxon>
        <taxon>Pseudomonadota</taxon>
        <taxon>Gammaproteobacteria</taxon>
        <taxon>Pseudomonadales</taxon>
        <taxon>Marinobacteraceae</taxon>
        <taxon>Marinobacter</taxon>
    </lineage>
</organism>
<sequence length="92" mass="9214">SSGLATVTVNGKAVDSGSPSEAIELGVGPNEIPIQVTAEDKVSSYAYTLKVTRAEITMHTVAFETDGGSAVPSLTNVAWGSPISAPAAPAKA</sequence>
<dbReference type="InterPro" id="IPR025883">
    <property type="entry name" value="Cadherin-like_domain"/>
</dbReference>
<feature type="region of interest" description="Disordered" evidence="1">
    <location>
        <begin position="1"/>
        <end position="24"/>
    </location>
</feature>
<gene>
    <name evidence="3" type="ORF">NLU14_21690</name>
</gene>
<feature type="non-terminal residue" evidence="3">
    <location>
        <position position="1"/>
    </location>
</feature>
<dbReference type="RefSeq" id="WP_275710520.1">
    <property type="nucleotide sequence ID" value="NZ_JANCMW010000121.1"/>
</dbReference>
<keyword evidence="4" id="KW-1185">Reference proteome</keyword>
<dbReference type="EMBL" id="JANCMW010000121">
    <property type="protein sequence ID" value="MDF0752841.1"/>
    <property type="molecule type" value="Genomic_DNA"/>
</dbReference>
<evidence type="ECO:0000313" key="3">
    <source>
        <dbReference type="EMBL" id="MDF0752841.1"/>
    </source>
</evidence>
<comment type="caution">
    <text evidence="3">The sequence shown here is derived from an EMBL/GenBank/DDBJ whole genome shotgun (WGS) entry which is preliminary data.</text>
</comment>
<name>A0ABT5YGL5_9GAMM</name>
<proteinExistence type="predicted"/>
<evidence type="ECO:0000256" key="1">
    <source>
        <dbReference type="SAM" id="MobiDB-lite"/>
    </source>
</evidence>
<feature type="non-terminal residue" evidence="3">
    <location>
        <position position="92"/>
    </location>
</feature>
<dbReference type="Proteomes" id="UP001143391">
    <property type="component" value="Unassembled WGS sequence"/>
</dbReference>
<evidence type="ECO:0000313" key="4">
    <source>
        <dbReference type="Proteomes" id="UP001143391"/>
    </source>
</evidence>
<protein>
    <submittedName>
        <fullName evidence="3">Cadherin-like beta sandwich domain-containing protein</fullName>
    </submittedName>
</protein>